<reference evidence="1" key="1">
    <citation type="journal article" date="2020" name="Stud. Mycol.">
        <title>101 Dothideomycetes genomes: a test case for predicting lifestyles and emergence of pathogens.</title>
        <authorList>
            <person name="Haridas S."/>
            <person name="Albert R."/>
            <person name="Binder M."/>
            <person name="Bloem J."/>
            <person name="Labutti K."/>
            <person name="Salamov A."/>
            <person name="Andreopoulos B."/>
            <person name="Baker S."/>
            <person name="Barry K."/>
            <person name="Bills G."/>
            <person name="Bluhm B."/>
            <person name="Cannon C."/>
            <person name="Castanera R."/>
            <person name="Culley D."/>
            <person name="Daum C."/>
            <person name="Ezra D."/>
            <person name="Gonzalez J."/>
            <person name="Henrissat B."/>
            <person name="Kuo A."/>
            <person name="Liang C."/>
            <person name="Lipzen A."/>
            <person name="Lutzoni F."/>
            <person name="Magnuson J."/>
            <person name="Mondo S."/>
            <person name="Nolan M."/>
            <person name="Ohm R."/>
            <person name="Pangilinan J."/>
            <person name="Park H.-J."/>
            <person name="Ramirez L."/>
            <person name="Alfaro M."/>
            <person name="Sun H."/>
            <person name="Tritt A."/>
            <person name="Yoshinaga Y."/>
            <person name="Zwiers L.-H."/>
            <person name="Turgeon B."/>
            <person name="Goodwin S."/>
            <person name="Spatafora J."/>
            <person name="Crous P."/>
            <person name="Grigoriev I."/>
        </authorList>
    </citation>
    <scope>NUCLEOTIDE SEQUENCE</scope>
    <source>
        <strain evidence="1">ATCC 200398</strain>
    </source>
</reference>
<keyword evidence="2" id="KW-1185">Reference proteome</keyword>
<protein>
    <submittedName>
        <fullName evidence="1">Uncharacterized protein</fullName>
    </submittedName>
</protein>
<sequence length="646" mass="71084">MSSMIRTRALRKEFVVDNLRKPDLIAPSHEPSRVLPPNNVLPNLEAVSQRPRLPQEAGTRGPSSSSINRPNATILGFNPSEIVFPSNSVRKVFGIKTRSRKLQPQSTKERDPRSLSNVDILLHNLTTSNPPELGTSSRIYNTDSITTPGLAGLETEDSCFSNISKNSPSIYCLDNGNVFIGKLRRCRHQPQWTRNGTKFGTVYSIRRQDTVIEPELCMAGESDDKSETVQLKPIILNSVWKQICKKKVQKPINELAYLDELTKGRVEVHLRAPRFAGRLQSNPETESGPSPVAHSTAKVYVLLPDKFSPHGFSASCMQVGCTSREEAVAERPWIIEGLIRVDREIYALTTAHPIFDAISYGDDSVSELSASESSSSSSSDLSGPNNSPPLEFPRGTRLTNVSETQPHTAQRSEESSRWSLAALGPVNYASRSSLSGLGDYDFSTTESYFALVQLDRRGDVLYNFYESPGNPQSEFCTIKSISSDFTGGEVLMICSPADVRPGYLLDGSALFMNRMSVFHTKKIQTQVPFGSVSGTWVVCGGSLLRMIIAVYECEAYVHMLPVDQIIRSIQSLVSKNGRKALVDLAVRNLPRIQYDQEGEITVVSPSLPRAQAEKPHVSSTDAQPPPTKTAEGEKTGIETGIEIPNL</sequence>
<evidence type="ECO:0000313" key="1">
    <source>
        <dbReference type="EMBL" id="KAF2467890.1"/>
    </source>
</evidence>
<name>A0ACB6QMY3_9PLEO</name>
<organism evidence="1 2">
    <name type="scientific">Lindgomyces ingoldianus</name>
    <dbReference type="NCBI Taxonomy" id="673940"/>
    <lineage>
        <taxon>Eukaryota</taxon>
        <taxon>Fungi</taxon>
        <taxon>Dikarya</taxon>
        <taxon>Ascomycota</taxon>
        <taxon>Pezizomycotina</taxon>
        <taxon>Dothideomycetes</taxon>
        <taxon>Pleosporomycetidae</taxon>
        <taxon>Pleosporales</taxon>
        <taxon>Lindgomycetaceae</taxon>
        <taxon>Lindgomyces</taxon>
    </lineage>
</organism>
<evidence type="ECO:0000313" key="2">
    <source>
        <dbReference type="Proteomes" id="UP000799755"/>
    </source>
</evidence>
<accession>A0ACB6QMY3</accession>
<dbReference type="EMBL" id="MU003518">
    <property type="protein sequence ID" value="KAF2467890.1"/>
    <property type="molecule type" value="Genomic_DNA"/>
</dbReference>
<comment type="caution">
    <text evidence="1">The sequence shown here is derived from an EMBL/GenBank/DDBJ whole genome shotgun (WGS) entry which is preliminary data.</text>
</comment>
<proteinExistence type="predicted"/>
<gene>
    <name evidence="1" type="ORF">BDR25DRAFT_358155</name>
</gene>
<dbReference type="Proteomes" id="UP000799755">
    <property type="component" value="Unassembled WGS sequence"/>
</dbReference>